<dbReference type="InterPro" id="IPR000182">
    <property type="entry name" value="GNAT_dom"/>
</dbReference>
<evidence type="ECO:0000256" key="1">
    <source>
        <dbReference type="ARBA" id="ARBA00022679"/>
    </source>
</evidence>
<keyword evidence="2" id="KW-0012">Acyltransferase</keyword>
<accession>A0ABV1BVR1</accession>
<dbReference type="PANTHER" id="PTHR43072:SF23">
    <property type="entry name" value="UPF0039 PROTEIN C11D3.02C"/>
    <property type="match status" value="1"/>
</dbReference>
<feature type="domain" description="N-acetyltransferase" evidence="3">
    <location>
        <begin position="21"/>
        <end position="189"/>
    </location>
</feature>
<dbReference type="PROSITE" id="PS51186">
    <property type="entry name" value="GNAT"/>
    <property type="match status" value="1"/>
</dbReference>
<dbReference type="InterPro" id="IPR016181">
    <property type="entry name" value="Acyl_CoA_acyltransferase"/>
</dbReference>
<dbReference type="CDD" id="cd04301">
    <property type="entry name" value="NAT_SF"/>
    <property type="match status" value="1"/>
</dbReference>
<protein>
    <submittedName>
        <fullName evidence="4">N-acetyltransferase family protein</fullName>
    </submittedName>
</protein>
<dbReference type="RefSeq" id="WP_349153619.1">
    <property type="nucleotide sequence ID" value="NZ_JBBMER010000005.1"/>
</dbReference>
<organism evidence="4 5">
    <name type="scientific">[Lactobacillus] rogosae</name>
    <dbReference type="NCBI Taxonomy" id="706562"/>
    <lineage>
        <taxon>Bacteria</taxon>
        <taxon>Bacillati</taxon>
        <taxon>Bacillota</taxon>
        <taxon>Clostridia</taxon>
        <taxon>Lachnospirales</taxon>
        <taxon>Lachnospiraceae</taxon>
        <taxon>Lachnospira</taxon>
    </lineage>
</organism>
<dbReference type="SUPFAM" id="SSF55729">
    <property type="entry name" value="Acyl-CoA N-acyltransferases (Nat)"/>
    <property type="match status" value="1"/>
</dbReference>
<reference evidence="4 5" key="1">
    <citation type="submission" date="2024-03" db="EMBL/GenBank/DDBJ databases">
        <title>Human intestinal bacterial collection.</title>
        <authorList>
            <person name="Pauvert C."/>
            <person name="Hitch T.C.A."/>
            <person name="Clavel T."/>
        </authorList>
    </citation>
    <scope>NUCLEOTIDE SEQUENCE [LARGE SCALE GENOMIC DNA]</scope>
    <source>
        <strain evidence="4 5">CLA-AA-H255</strain>
    </source>
</reference>
<keyword evidence="1" id="KW-0808">Transferase</keyword>
<gene>
    <name evidence="4" type="ORF">WMO14_08050</name>
</gene>
<dbReference type="Pfam" id="PF13420">
    <property type="entry name" value="Acetyltransf_4"/>
    <property type="match status" value="1"/>
</dbReference>
<dbReference type="Gene3D" id="3.40.630.30">
    <property type="match status" value="1"/>
</dbReference>
<proteinExistence type="predicted"/>
<dbReference type="EMBL" id="JBBMER010000005">
    <property type="protein sequence ID" value="MEQ2379831.1"/>
    <property type="molecule type" value="Genomic_DNA"/>
</dbReference>
<evidence type="ECO:0000256" key="2">
    <source>
        <dbReference type="ARBA" id="ARBA00023315"/>
    </source>
</evidence>
<sequence>MQELNKAIDDIRSKGELSNGITTRYAVPEDAKRLLEIYAPYVENTAITFEYDVPTLEGFIERIRHTLEKYPYIVALNNGTIVGYAYAGMFHEREAYSRCVETSIYVDNNMKHMGIGGILHKTLEDELRKDGFLNMYACIACPKKEDEYLNRNSIEFHSHQGYRLVGEFYDCGYKFKRWYNMVWMEKLIGEHTDK</sequence>
<evidence type="ECO:0000313" key="4">
    <source>
        <dbReference type="EMBL" id="MEQ2379831.1"/>
    </source>
</evidence>
<evidence type="ECO:0000259" key="3">
    <source>
        <dbReference type="PROSITE" id="PS51186"/>
    </source>
</evidence>
<evidence type="ECO:0000313" key="5">
    <source>
        <dbReference type="Proteomes" id="UP001442364"/>
    </source>
</evidence>
<name>A0ABV1BVR1_9FIRM</name>
<dbReference type="Proteomes" id="UP001442364">
    <property type="component" value="Unassembled WGS sequence"/>
</dbReference>
<keyword evidence="5" id="KW-1185">Reference proteome</keyword>
<comment type="caution">
    <text evidence="4">The sequence shown here is derived from an EMBL/GenBank/DDBJ whole genome shotgun (WGS) entry which is preliminary data.</text>
</comment>
<dbReference type="PANTHER" id="PTHR43072">
    <property type="entry name" value="N-ACETYLTRANSFERASE"/>
    <property type="match status" value="1"/>
</dbReference>